<comment type="catalytic activity">
    <reaction evidence="11">
        <text>8-oxo-GTP + H2O = 8-oxo-GMP + diphosphate + H(+)</text>
        <dbReference type="Rhea" id="RHEA:67616"/>
        <dbReference type="ChEBI" id="CHEBI:15377"/>
        <dbReference type="ChEBI" id="CHEBI:15378"/>
        <dbReference type="ChEBI" id="CHEBI:33019"/>
        <dbReference type="ChEBI" id="CHEBI:143553"/>
        <dbReference type="ChEBI" id="CHEBI:145694"/>
    </reaction>
</comment>
<evidence type="ECO:0000256" key="5">
    <source>
        <dbReference type="ARBA" id="ARBA00022723"/>
    </source>
</evidence>
<evidence type="ECO:0000256" key="16">
    <source>
        <dbReference type="ARBA" id="ARBA00042798"/>
    </source>
</evidence>
<evidence type="ECO:0000256" key="4">
    <source>
        <dbReference type="ARBA" id="ARBA00022705"/>
    </source>
</evidence>
<evidence type="ECO:0000259" key="17">
    <source>
        <dbReference type="PROSITE" id="PS51462"/>
    </source>
</evidence>
<dbReference type="PANTHER" id="PTHR47707:SF1">
    <property type="entry name" value="NUDIX HYDROLASE FAMILY PROTEIN"/>
    <property type="match status" value="1"/>
</dbReference>
<protein>
    <recommendedName>
        <fullName evidence="13">8-oxo-dGTP diphosphatase</fullName>
        <ecNumber evidence="12">3.6.1.55</ecNumber>
    </recommendedName>
    <alternativeName>
        <fullName evidence="16">7,8-dihydro-8-oxoguanine-triphosphatase</fullName>
    </alternativeName>
    <alternativeName>
        <fullName evidence="15">Mutator protein MutT</fullName>
    </alternativeName>
    <alternativeName>
        <fullName evidence="14">dGTP pyrophosphohydrolase</fullName>
    </alternativeName>
</protein>
<dbReference type="GO" id="GO:0035539">
    <property type="term" value="F:8-oxo-7,8-dihydrodeoxyguanosine triphosphate pyrophosphatase activity"/>
    <property type="evidence" value="ECO:0007669"/>
    <property type="project" value="UniProtKB-EC"/>
</dbReference>
<keyword evidence="19" id="KW-1185">Reference proteome</keyword>
<keyword evidence="6" id="KW-0227">DNA damage</keyword>
<dbReference type="CDD" id="cd03425">
    <property type="entry name" value="NUDIX_MutT_NudA_like"/>
    <property type="match status" value="1"/>
</dbReference>
<dbReference type="InParanoid" id="F1ZA07"/>
<dbReference type="AlphaFoldDB" id="F1ZA07"/>
<evidence type="ECO:0000256" key="2">
    <source>
        <dbReference type="ARBA" id="ARBA00005582"/>
    </source>
</evidence>
<evidence type="ECO:0000313" key="18">
    <source>
        <dbReference type="EMBL" id="EGD58585.1"/>
    </source>
</evidence>
<evidence type="ECO:0000256" key="1">
    <source>
        <dbReference type="ARBA" id="ARBA00001946"/>
    </source>
</evidence>
<dbReference type="EMBL" id="AEWJ01000041">
    <property type="protein sequence ID" value="EGD58585.1"/>
    <property type="molecule type" value="Genomic_DNA"/>
</dbReference>
<gene>
    <name evidence="18" type="ORF">Y88_0642</name>
</gene>
<evidence type="ECO:0000256" key="9">
    <source>
        <dbReference type="ARBA" id="ARBA00023204"/>
    </source>
</evidence>
<dbReference type="GO" id="GO:0006260">
    <property type="term" value="P:DNA replication"/>
    <property type="evidence" value="ECO:0007669"/>
    <property type="project" value="UniProtKB-KW"/>
</dbReference>
<dbReference type="PRINTS" id="PR00502">
    <property type="entry name" value="NUDIXFAMILY"/>
</dbReference>
<dbReference type="GO" id="GO:0044716">
    <property type="term" value="F:8-oxo-GDP phosphatase activity"/>
    <property type="evidence" value="ECO:0007669"/>
    <property type="project" value="TreeGrafter"/>
</dbReference>
<dbReference type="eggNOG" id="COG1051">
    <property type="taxonomic scope" value="Bacteria"/>
</dbReference>
<dbReference type="OrthoDB" id="9810648at2"/>
<keyword evidence="7" id="KW-0378">Hydrolase</keyword>
<dbReference type="PROSITE" id="PS51462">
    <property type="entry name" value="NUDIX"/>
    <property type="match status" value="1"/>
</dbReference>
<proteinExistence type="inferred from homology"/>
<dbReference type="GO" id="GO:0008413">
    <property type="term" value="F:8-oxo-7,8-dihydroguanosine triphosphate pyrophosphatase activity"/>
    <property type="evidence" value="ECO:0007669"/>
    <property type="project" value="TreeGrafter"/>
</dbReference>
<evidence type="ECO:0000256" key="7">
    <source>
        <dbReference type="ARBA" id="ARBA00022801"/>
    </source>
</evidence>
<keyword evidence="5" id="KW-0479">Metal-binding</keyword>
<evidence type="ECO:0000256" key="12">
    <source>
        <dbReference type="ARBA" id="ARBA00038905"/>
    </source>
</evidence>
<sequence>MAGEQRALMVVAVALVDHAGRVLMQRRPADREHGGLWEFPGGKLEPGEGPLAALVREVDEELSIEVSPGDCVPLGFAANDAPGIVAVAGAPRRDVVLLLYGCARWRGEPRAEEGAELGWIAPDVCESLEMPPLDVPLARLAFEYAQANG</sequence>
<dbReference type="GO" id="GO:0006281">
    <property type="term" value="P:DNA repair"/>
    <property type="evidence" value="ECO:0007669"/>
    <property type="project" value="UniProtKB-KW"/>
</dbReference>
<dbReference type="FunCoup" id="F1ZA07">
    <property type="interactions" value="146"/>
</dbReference>
<comment type="caution">
    <text evidence="18">The sequence shown here is derived from an EMBL/GenBank/DDBJ whole genome shotgun (WGS) entry which is preliminary data.</text>
</comment>
<evidence type="ECO:0000256" key="11">
    <source>
        <dbReference type="ARBA" id="ARBA00036904"/>
    </source>
</evidence>
<dbReference type="GO" id="GO:0044715">
    <property type="term" value="F:8-oxo-dGDP phosphatase activity"/>
    <property type="evidence" value="ECO:0007669"/>
    <property type="project" value="TreeGrafter"/>
</dbReference>
<accession>F1ZA07</accession>
<evidence type="ECO:0000256" key="10">
    <source>
        <dbReference type="ARBA" id="ARBA00035861"/>
    </source>
</evidence>
<comment type="similarity">
    <text evidence="2">Belongs to the Nudix hydrolase family.</text>
</comment>
<dbReference type="STRING" id="983920.Y88_0642"/>
<evidence type="ECO:0000256" key="6">
    <source>
        <dbReference type="ARBA" id="ARBA00022763"/>
    </source>
</evidence>
<organism evidence="18 19">
    <name type="scientific">Novosphingobium nitrogenifigens DSM 19370</name>
    <dbReference type="NCBI Taxonomy" id="983920"/>
    <lineage>
        <taxon>Bacteria</taxon>
        <taxon>Pseudomonadati</taxon>
        <taxon>Pseudomonadota</taxon>
        <taxon>Alphaproteobacteria</taxon>
        <taxon>Sphingomonadales</taxon>
        <taxon>Sphingomonadaceae</taxon>
        <taxon>Novosphingobium</taxon>
    </lineage>
</organism>
<dbReference type="SUPFAM" id="SSF55811">
    <property type="entry name" value="Nudix"/>
    <property type="match status" value="1"/>
</dbReference>
<keyword evidence="8" id="KW-0460">Magnesium</keyword>
<evidence type="ECO:0000256" key="15">
    <source>
        <dbReference type="ARBA" id="ARBA00041979"/>
    </source>
</evidence>
<comment type="catalytic activity">
    <reaction evidence="10">
        <text>8-oxo-dGTP + H2O = 8-oxo-dGMP + diphosphate + H(+)</text>
        <dbReference type="Rhea" id="RHEA:31575"/>
        <dbReference type="ChEBI" id="CHEBI:15377"/>
        <dbReference type="ChEBI" id="CHEBI:15378"/>
        <dbReference type="ChEBI" id="CHEBI:33019"/>
        <dbReference type="ChEBI" id="CHEBI:63224"/>
        <dbReference type="ChEBI" id="CHEBI:77896"/>
        <dbReference type="EC" id="3.6.1.55"/>
    </reaction>
</comment>
<reference evidence="18 19" key="1">
    <citation type="journal article" date="2012" name="J. Bacteriol.">
        <title>Draft Genome Sequence of Novosphingobium nitrogenifigens Y88T.</title>
        <authorList>
            <person name="Strabala T.J."/>
            <person name="Macdonald L."/>
            <person name="Liu V."/>
            <person name="Smit A.M."/>
        </authorList>
    </citation>
    <scope>NUCLEOTIDE SEQUENCE [LARGE SCALE GENOMIC DNA]</scope>
    <source>
        <strain evidence="18 19">DSM 19370</strain>
    </source>
</reference>
<dbReference type="Pfam" id="PF00293">
    <property type="entry name" value="NUDIX"/>
    <property type="match status" value="1"/>
</dbReference>
<dbReference type="EC" id="3.6.1.55" evidence="12"/>
<dbReference type="InterPro" id="IPR020476">
    <property type="entry name" value="Nudix_hydrolase"/>
</dbReference>
<keyword evidence="4" id="KW-0235">DNA replication</keyword>
<keyword evidence="9" id="KW-0234">DNA repair</keyword>
<dbReference type="InterPro" id="IPR047127">
    <property type="entry name" value="MutT-like"/>
</dbReference>
<dbReference type="InterPro" id="IPR015797">
    <property type="entry name" value="NUDIX_hydrolase-like_dom_sf"/>
</dbReference>
<evidence type="ECO:0000256" key="8">
    <source>
        <dbReference type="ARBA" id="ARBA00022842"/>
    </source>
</evidence>
<evidence type="ECO:0000256" key="13">
    <source>
        <dbReference type="ARBA" id="ARBA00040794"/>
    </source>
</evidence>
<dbReference type="PANTHER" id="PTHR47707">
    <property type="entry name" value="8-OXO-DGTP DIPHOSPHATASE"/>
    <property type="match status" value="1"/>
</dbReference>
<feature type="domain" description="Nudix hydrolase" evidence="17">
    <location>
        <begin position="5"/>
        <end position="143"/>
    </location>
</feature>
<evidence type="ECO:0000256" key="3">
    <source>
        <dbReference type="ARBA" id="ARBA00022457"/>
    </source>
</evidence>
<dbReference type="Gene3D" id="3.90.79.10">
    <property type="entry name" value="Nucleoside Triphosphate Pyrophosphohydrolase"/>
    <property type="match status" value="1"/>
</dbReference>
<dbReference type="InterPro" id="IPR000086">
    <property type="entry name" value="NUDIX_hydrolase_dom"/>
</dbReference>
<dbReference type="GO" id="GO:0046872">
    <property type="term" value="F:metal ion binding"/>
    <property type="evidence" value="ECO:0007669"/>
    <property type="project" value="UniProtKB-KW"/>
</dbReference>
<keyword evidence="3" id="KW-0515">Mutator protein</keyword>
<dbReference type="HOGENOM" id="CLU_037162_19_2_5"/>
<evidence type="ECO:0000313" key="19">
    <source>
        <dbReference type="Proteomes" id="UP000004728"/>
    </source>
</evidence>
<comment type="cofactor">
    <cofactor evidence="1">
        <name>Mg(2+)</name>
        <dbReference type="ChEBI" id="CHEBI:18420"/>
    </cofactor>
</comment>
<name>F1ZA07_9SPHN</name>
<evidence type="ECO:0000256" key="14">
    <source>
        <dbReference type="ARBA" id="ARBA00041592"/>
    </source>
</evidence>
<dbReference type="RefSeq" id="WP_008066561.1">
    <property type="nucleotide sequence ID" value="NZ_AQWK01000002.1"/>
</dbReference>
<dbReference type="Proteomes" id="UP000004728">
    <property type="component" value="Unassembled WGS sequence"/>
</dbReference>